<protein>
    <submittedName>
        <fullName evidence="1">RCG25301</fullName>
    </submittedName>
</protein>
<proteinExistence type="predicted"/>
<dbReference type="Proteomes" id="UP000234681">
    <property type="component" value="Chromosome 8"/>
</dbReference>
<dbReference type="AlphaFoldDB" id="A6I1M9"/>
<organism evidence="1 2">
    <name type="scientific">Rattus norvegicus</name>
    <name type="common">Rat</name>
    <dbReference type="NCBI Taxonomy" id="10116"/>
    <lineage>
        <taxon>Eukaryota</taxon>
        <taxon>Metazoa</taxon>
        <taxon>Chordata</taxon>
        <taxon>Craniata</taxon>
        <taxon>Vertebrata</taxon>
        <taxon>Euteleostomi</taxon>
        <taxon>Mammalia</taxon>
        <taxon>Eutheria</taxon>
        <taxon>Euarchontoglires</taxon>
        <taxon>Glires</taxon>
        <taxon>Rodentia</taxon>
        <taxon>Myomorpha</taxon>
        <taxon>Muroidea</taxon>
        <taxon>Muridae</taxon>
        <taxon>Murinae</taxon>
        <taxon>Rattus</taxon>
    </lineage>
</organism>
<dbReference type="EMBL" id="CH473954">
    <property type="protein sequence ID" value="EDL77698.1"/>
    <property type="molecule type" value="Genomic_DNA"/>
</dbReference>
<evidence type="ECO:0000313" key="1">
    <source>
        <dbReference type="EMBL" id="EDL77698.1"/>
    </source>
</evidence>
<evidence type="ECO:0000313" key="2">
    <source>
        <dbReference type="Proteomes" id="UP000234681"/>
    </source>
</evidence>
<name>A6I1M9_RAT</name>
<accession>A6I1M9</accession>
<sequence>MRSASSTYNSKDTVGPATGAHWMARACANLPGCRCLAVWMKEPQESRCITLFNAPFGSISHTFHNPLFQKPCILL</sequence>
<reference evidence="1 2" key="1">
    <citation type="submission" date="2005-09" db="EMBL/GenBank/DDBJ databases">
        <authorList>
            <person name="Mural R.J."/>
            <person name="Li P.W."/>
            <person name="Adams M.D."/>
            <person name="Amanatides P.G."/>
            <person name="Baden-Tillson H."/>
            <person name="Barnstead M."/>
            <person name="Chin S.H."/>
            <person name="Dew I."/>
            <person name="Evans C.A."/>
            <person name="Ferriera S."/>
            <person name="Flanigan M."/>
            <person name="Fosler C."/>
            <person name="Glodek A."/>
            <person name="Gu Z."/>
            <person name="Holt R.A."/>
            <person name="Jennings D."/>
            <person name="Kraft C.L."/>
            <person name="Lu F."/>
            <person name="Nguyen T."/>
            <person name="Nusskern D.R."/>
            <person name="Pfannkoch C.M."/>
            <person name="Sitter C."/>
            <person name="Sutton G.G."/>
            <person name="Venter J.C."/>
            <person name="Wang Z."/>
            <person name="Woodage T."/>
            <person name="Zheng X.H."/>
            <person name="Zhong F."/>
        </authorList>
    </citation>
    <scope>NUCLEOTIDE SEQUENCE [LARGE SCALE GENOMIC DNA]</scope>
    <source>
        <strain>BN</strain>
        <strain evidence="2">Sprague-Dawley</strain>
    </source>
</reference>
<gene>
    <name evidence="1" type="ORF">rCG_25301</name>
</gene>